<keyword evidence="4 6" id="KW-1133">Transmembrane helix</keyword>
<dbReference type="RefSeq" id="XP_040653466.1">
    <property type="nucleotide sequence ID" value="XM_040803362.1"/>
</dbReference>
<sequence>MTPSIVDGLAALQSSEEHPTEKQLADCTGEAQTKMPLLKDAAVGNPISHGQIIDLWQKLQSSHSPCSLEKLLQGSRVYIPPPAPKPAPSAEYKNLMARLHREEAAREYERMVNPPPRLQTFNELFPHGAQSYAEANRPMKEDIGDDDVTYSEVHRQVMLIINFLVSIVGVAATLWVTARWWSTPARLLLTLGGSILVAVAEVFVYQAYLWRMGQSKTKQKTTKEIKEVVQTWVVAKEEDPILLQDHDEVDGTTRKRIRKPKAET</sequence>
<dbReference type="EMBL" id="LAYC01000003">
    <property type="protein sequence ID" value="KYK54114.1"/>
    <property type="molecule type" value="Genomic_DNA"/>
</dbReference>
<evidence type="ECO:0000313" key="8">
    <source>
        <dbReference type="Proteomes" id="UP000076580"/>
    </source>
</evidence>
<dbReference type="FunCoup" id="A0A151GAK6">
    <property type="interactions" value="48"/>
</dbReference>
<dbReference type="InterPro" id="IPR021013">
    <property type="entry name" value="ATPase_Vma12"/>
</dbReference>
<keyword evidence="2 6" id="KW-0812">Transmembrane</keyword>
<keyword evidence="8" id="KW-1185">Reference proteome</keyword>
<dbReference type="Proteomes" id="UP000076580">
    <property type="component" value="Chromosome 03"/>
</dbReference>
<organism evidence="7 8">
    <name type="scientific">Drechmeria coniospora</name>
    <name type="common">Nematophagous fungus</name>
    <name type="synonym">Meria coniospora</name>
    <dbReference type="NCBI Taxonomy" id="98403"/>
    <lineage>
        <taxon>Eukaryota</taxon>
        <taxon>Fungi</taxon>
        <taxon>Dikarya</taxon>
        <taxon>Ascomycota</taxon>
        <taxon>Pezizomycotina</taxon>
        <taxon>Sordariomycetes</taxon>
        <taxon>Hypocreomycetidae</taxon>
        <taxon>Hypocreales</taxon>
        <taxon>Ophiocordycipitaceae</taxon>
        <taxon>Drechmeria</taxon>
    </lineage>
</organism>
<comment type="subcellular location">
    <subcellularLocation>
        <location evidence="1">Endoplasmic reticulum membrane</location>
        <topology evidence="1">Multi-pass membrane protein</topology>
    </subcellularLocation>
</comment>
<gene>
    <name evidence="7" type="ORF">DCS_06071</name>
</gene>
<keyword evidence="3" id="KW-0256">Endoplasmic reticulum</keyword>
<accession>A0A151GAK6</accession>
<feature type="transmembrane region" description="Helical" evidence="6">
    <location>
        <begin position="159"/>
        <end position="181"/>
    </location>
</feature>
<evidence type="ECO:0000256" key="2">
    <source>
        <dbReference type="ARBA" id="ARBA00022692"/>
    </source>
</evidence>
<evidence type="ECO:0000256" key="6">
    <source>
        <dbReference type="SAM" id="Phobius"/>
    </source>
</evidence>
<name>A0A151GAK6_DRECN</name>
<protein>
    <submittedName>
        <fullName evidence="7">Vacuolar H+-ATPase assembly protein</fullName>
    </submittedName>
</protein>
<dbReference type="STRING" id="98403.A0A151GAK6"/>
<reference evidence="7 8" key="1">
    <citation type="journal article" date="2016" name="Sci. Rep.">
        <title>Insights into Adaptations to a Near-Obligate Nematode Endoparasitic Lifestyle from the Finished Genome of Drechmeria coniospora.</title>
        <authorList>
            <person name="Zhang L."/>
            <person name="Zhou Z."/>
            <person name="Guo Q."/>
            <person name="Fokkens L."/>
            <person name="Miskei M."/>
            <person name="Pocsi I."/>
            <person name="Zhang W."/>
            <person name="Chen M."/>
            <person name="Wang L."/>
            <person name="Sun Y."/>
            <person name="Donzelli B.G."/>
            <person name="Gibson D.M."/>
            <person name="Nelson D.R."/>
            <person name="Luo J.G."/>
            <person name="Rep M."/>
            <person name="Liu H."/>
            <person name="Yang S."/>
            <person name="Wang J."/>
            <person name="Krasnoff S.B."/>
            <person name="Xu Y."/>
            <person name="Molnar I."/>
            <person name="Lin M."/>
        </authorList>
    </citation>
    <scope>NUCLEOTIDE SEQUENCE [LARGE SCALE GENOMIC DNA]</scope>
    <source>
        <strain evidence="7 8">ARSEF 6962</strain>
    </source>
</reference>
<evidence type="ECO:0000313" key="7">
    <source>
        <dbReference type="EMBL" id="KYK54114.1"/>
    </source>
</evidence>
<dbReference type="Pfam" id="PF11712">
    <property type="entry name" value="Vma12"/>
    <property type="match status" value="1"/>
</dbReference>
<proteinExistence type="predicted"/>
<dbReference type="GO" id="GO:0070072">
    <property type="term" value="P:vacuolar proton-transporting V-type ATPase complex assembly"/>
    <property type="evidence" value="ECO:0007669"/>
    <property type="project" value="InterPro"/>
</dbReference>
<dbReference type="AlphaFoldDB" id="A0A151GAK6"/>
<dbReference type="GO" id="GO:0005789">
    <property type="term" value="C:endoplasmic reticulum membrane"/>
    <property type="evidence" value="ECO:0007669"/>
    <property type="project" value="UniProtKB-SubCell"/>
</dbReference>
<evidence type="ECO:0000256" key="1">
    <source>
        <dbReference type="ARBA" id="ARBA00004477"/>
    </source>
</evidence>
<dbReference type="PANTHER" id="PTHR31394">
    <property type="entry name" value="TRANSMEMBRANE PROTEIN 199"/>
    <property type="match status" value="1"/>
</dbReference>
<dbReference type="GeneID" id="63718714"/>
<feature type="transmembrane region" description="Helical" evidence="6">
    <location>
        <begin position="187"/>
        <end position="210"/>
    </location>
</feature>
<keyword evidence="5 6" id="KW-0472">Membrane</keyword>
<dbReference type="PANTHER" id="PTHR31394:SF1">
    <property type="entry name" value="TRANSMEMBRANE PROTEIN 199"/>
    <property type="match status" value="1"/>
</dbReference>
<evidence type="ECO:0000256" key="3">
    <source>
        <dbReference type="ARBA" id="ARBA00022824"/>
    </source>
</evidence>
<dbReference type="InParanoid" id="A0A151GAK6"/>
<evidence type="ECO:0000256" key="4">
    <source>
        <dbReference type="ARBA" id="ARBA00022989"/>
    </source>
</evidence>
<evidence type="ECO:0000256" key="5">
    <source>
        <dbReference type="ARBA" id="ARBA00023136"/>
    </source>
</evidence>
<comment type="caution">
    <text evidence="7">The sequence shown here is derived from an EMBL/GenBank/DDBJ whole genome shotgun (WGS) entry which is preliminary data.</text>
</comment>